<gene>
    <name evidence="1" type="ORF">EGC76_05045</name>
</gene>
<reference evidence="1 2" key="1">
    <citation type="submission" date="2018-12" db="EMBL/GenBank/DDBJ databases">
        <authorList>
            <person name="Li A."/>
            <person name="Zhang M."/>
            <person name="Zhu H."/>
        </authorList>
    </citation>
    <scope>NUCLEOTIDE SEQUENCE [LARGE SCALE GENOMIC DNA]</scope>
    <source>
        <strain evidence="1 2">R04H25</strain>
    </source>
</reference>
<comment type="caution">
    <text evidence="1">The sequence shown here is derived from an EMBL/GenBank/DDBJ whole genome shotgun (WGS) entry which is preliminary data.</text>
</comment>
<evidence type="ECO:0000313" key="2">
    <source>
        <dbReference type="Proteomes" id="UP000288789"/>
    </source>
</evidence>
<dbReference type="RefSeq" id="WP_128351920.1">
    <property type="nucleotide sequence ID" value="NZ_RSFE01000003.1"/>
</dbReference>
<dbReference type="OrthoDB" id="7432757at2"/>
<accession>A0A451GEU8</accession>
<evidence type="ECO:0000313" key="1">
    <source>
        <dbReference type="EMBL" id="RWU11631.1"/>
    </source>
</evidence>
<dbReference type="AlphaFoldDB" id="A0A451GEU8"/>
<dbReference type="InterPro" id="IPR022050">
    <property type="entry name" value="T_hemolysin"/>
</dbReference>
<proteinExistence type="predicted"/>
<keyword evidence="2" id="KW-1185">Reference proteome</keyword>
<protein>
    <submittedName>
        <fullName evidence="1">Thermostable hemolysin-like protein</fullName>
    </submittedName>
</protein>
<dbReference type="EMBL" id="RSFE01000003">
    <property type="protein sequence ID" value="RWU11631.1"/>
    <property type="molecule type" value="Genomic_DNA"/>
</dbReference>
<organism evidence="1 2">
    <name type="scientific">Pseudidiomarina gelatinasegens</name>
    <dbReference type="NCBI Taxonomy" id="2487740"/>
    <lineage>
        <taxon>Bacteria</taxon>
        <taxon>Pseudomonadati</taxon>
        <taxon>Pseudomonadota</taxon>
        <taxon>Gammaproteobacteria</taxon>
        <taxon>Alteromonadales</taxon>
        <taxon>Idiomarinaceae</taxon>
        <taxon>Pseudidiomarina</taxon>
    </lineage>
</organism>
<sequence length="186" mass="20896">MQYQLVTKNHTRRAQVEQFICERYWLSFKACLSQLPDTLLAVNDHEQLVAACGLQFAEQRTLFSECYLNKPLTSHDIAGLPMPKRDEIAEVGSMAAISATYLPTLFAAIVHALEVHQRSAVVFTATRYLQLKLERSGIALSYLADATQSALPSELQNLWGDYYQHQPRVLAGWTHQGQPEAQAMAC</sequence>
<name>A0A451GEU8_9GAMM</name>
<dbReference type="Pfam" id="PF12261">
    <property type="entry name" value="T_hemolysin"/>
    <property type="match status" value="1"/>
</dbReference>
<dbReference type="Proteomes" id="UP000288789">
    <property type="component" value="Unassembled WGS sequence"/>
</dbReference>